<dbReference type="OrthoDB" id="4228487at2759"/>
<sequence length="648" mass="71969">MSSPTRQTTGIPKIDAEVAEILKLTKRTQEINLEDRFPDCDIRSENGQAVTVNIVGAGWHLASQAMAIAAAGAKSSAYDMNKDKIGLGQVGSTRLDDVFGLLGCINVCELMPRFTPKQLERLPSIITKITKDTDYENLMKKSDRAKQFLKEWEGVFEDGVKAYASDDTIPKVSKPEAIAMREKIVGLLDAAGLLQITNQEITMRVMEPWLAEDKPVLMVTGQQVNLKKLGLDHLDGTPGFLKEFLLHSSETKRLIGIISKMQENYKRENDTRPSVAVIGGGMSALNCAMDLLEKVEPKDLELVWISPEEKGSTTSDFIKTAQDIMDYKYIPGYVSELVMSQKERRIKSVKVIGWSHDKAQDIIHCDLLIHTWNQALSACTEKNTATTDAFEKATGLITKLLDEEDPENGLVRDIGIFPYGSLGEITHRIAEPWTADLKDDEVLKKQIQKLVKRQDVEEVTIVVTGSGALTRAALFLAQSLQYRGRFIQVAVKGRDSTVDRGKEMQEKLKNRTNWVDIKGRVVRDGTKFENGKFSLGVHNEKGEKIQGVPVVDAIINGAGRTPRIPLIETMLEKGYIGEDENGGLYSNHPTLAGHPHIFNEKPGAGELLPSTSTTVPPLWPNDDAAVRRLLPPYGWAEAFEFAREMMTK</sequence>
<dbReference type="EMBL" id="CP055898">
    <property type="protein sequence ID" value="QKX55341.1"/>
    <property type="molecule type" value="Genomic_DNA"/>
</dbReference>
<evidence type="ECO:0000313" key="2">
    <source>
        <dbReference type="Proteomes" id="UP000509510"/>
    </source>
</evidence>
<gene>
    <name evidence="1" type="ORF">TRUGW13939_02433</name>
</gene>
<reference evidence="2" key="1">
    <citation type="submission" date="2020-06" db="EMBL/GenBank/DDBJ databases">
        <title>A chromosome-scale genome assembly of Talaromyces rugulosus W13939.</title>
        <authorList>
            <person name="Wang B."/>
            <person name="Guo L."/>
            <person name="Ye K."/>
            <person name="Wang L."/>
        </authorList>
    </citation>
    <scope>NUCLEOTIDE SEQUENCE [LARGE SCALE GENOMIC DNA]</scope>
    <source>
        <strain evidence="2">W13939</strain>
    </source>
</reference>
<dbReference type="KEGG" id="trg:TRUGW13939_02433"/>
<proteinExistence type="predicted"/>
<evidence type="ECO:0000313" key="1">
    <source>
        <dbReference type="EMBL" id="QKX55341.1"/>
    </source>
</evidence>
<dbReference type="AlphaFoldDB" id="A0A7H8QPF1"/>
<dbReference type="GeneID" id="55989942"/>
<dbReference type="Proteomes" id="UP000509510">
    <property type="component" value="Chromosome I"/>
</dbReference>
<keyword evidence="2" id="KW-1185">Reference proteome</keyword>
<dbReference type="RefSeq" id="XP_035341520.1">
    <property type="nucleotide sequence ID" value="XM_035485627.1"/>
</dbReference>
<organism evidence="1 2">
    <name type="scientific">Talaromyces rugulosus</name>
    <name type="common">Penicillium rugulosum</name>
    <dbReference type="NCBI Taxonomy" id="121627"/>
    <lineage>
        <taxon>Eukaryota</taxon>
        <taxon>Fungi</taxon>
        <taxon>Dikarya</taxon>
        <taxon>Ascomycota</taxon>
        <taxon>Pezizomycotina</taxon>
        <taxon>Eurotiomycetes</taxon>
        <taxon>Eurotiomycetidae</taxon>
        <taxon>Eurotiales</taxon>
        <taxon>Trichocomaceae</taxon>
        <taxon>Talaromyces</taxon>
        <taxon>Talaromyces sect. Islandici</taxon>
    </lineage>
</organism>
<accession>A0A7H8QPF1</accession>
<name>A0A7H8QPF1_TALRU</name>
<protein>
    <submittedName>
        <fullName evidence="1">Uncharacterized protein</fullName>
    </submittedName>
</protein>